<gene>
    <name evidence="1" type="ORF">LTR37_014415</name>
</gene>
<reference evidence="1" key="1">
    <citation type="submission" date="2023-07" db="EMBL/GenBank/DDBJ databases">
        <title>Black Yeasts Isolated from many extreme environments.</title>
        <authorList>
            <person name="Coleine C."/>
            <person name="Stajich J.E."/>
            <person name="Selbmann L."/>
        </authorList>
    </citation>
    <scope>NUCLEOTIDE SEQUENCE</scope>
    <source>
        <strain evidence="1">CCFEE 5714</strain>
    </source>
</reference>
<sequence length="587" mass="66789">HLAPRYDAVWYCWGADTTSTFINCNGFALKVRKSLEPLLKTCLGRDLPLRPLWIDAICLNQENDREKAIQVPLMAEVYKRATRTIIWLGEPDDSTEDVMLWIKSIPGAIKKVGIEKVDKLGFEKFGVEGFGEDRWHTEWQRTREYLSRPWFQRLWTVQEVLLSWDVQIMCGTPIFPMVPWKDFCHFETAVRQVGGSQAVWPAATMAGHGSGLSQTLHYMELLRKMMIRYSSLPVSILKDVYQDRACHEPVDRIWGLLGLMRPELVAKVREANIIDYSEQAKREYWRSYIAFMEVVYAFDPEDFFILIFDDIGRGKTSPLPSWCIDFNAPRRYTSFQFSRKFRAGVTASGGQTAPRSSLDPATCTLTVHGFLVDDVSQVTSEYTHRFSMETMAGDEDAYQITAKELLLWLRECYRLQDLSKYCGSSVESTKALCSTLFGIDGSKKARYSGDLPDAFPILERVMELYASGDVDNPGEATVSRLRQWSSFEDDWNSAIEHMTKLMATCNNRRMFVTRQGYIGLGPPDLQAGDKICAFIGVGPLFALRQAENKASGADRFTLVGDAYMYGMMFGEALNDAGRAPTRKFDII</sequence>
<dbReference type="Proteomes" id="UP001281147">
    <property type="component" value="Unassembled WGS sequence"/>
</dbReference>
<accession>A0ACC3MU28</accession>
<evidence type="ECO:0000313" key="1">
    <source>
        <dbReference type="EMBL" id="KAK3703568.1"/>
    </source>
</evidence>
<keyword evidence="2" id="KW-1185">Reference proteome</keyword>
<protein>
    <submittedName>
        <fullName evidence="1">Uncharacterized protein</fullName>
    </submittedName>
</protein>
<proteinExistence type="predicted"/>
<name>A0ACC3MU28_9PEZI</name>
<evidence type="ECO:0000313" key="2">
    <source>
        <dbReference type="Proteomes" id="UP001281147"/>
    </source>
</evidence>
<organism evidence="1 2">
    <name type="scientific">Vermiconidia calcicola</name>
    <dbReference type="NCBI Taxonomy" id="1690605"/>
    <lineage>
        <taxon>Eukaryota</taxon>
        <taxon>Fungi</taxon>
        <taxon>Dikarya</taxon>
        <taxon>Ascomycota</taxon>
        <taxon>Pezizomycotina</taxon>
        <taxon>Dothideomycetes</taxon>
        <taxon>Dothideomycetidae</taxon>
        <taxon>Mycosphaerellales</taxon>
        <taxon>Extremaceae</taxon>
        <taxon>Vermiconidia</taxon>
    </lineage>
</organism>
<comment type="caution">
    <text evidence="1">The sequence shown here is derived from an EMBL/GenBank/DDBJ whole genome shotgun (WGS) entry which is preliminary data.</text>
</comment>
<dbReference type="EMBL" id="JAUTXU010000150">
    <property type="protein sequence ID" value="KAK3703568.1"/>
    <property type="molecule type" value="Genomic_DNA"/>
</dbReference>
<feature type="non-terminal residue" evidence="1">
    <location>
        <position position="1"/>
    </location>
</feature>